<dbReference type="CDD" id="cd07061">
    <property type="entry name" value="HP_HAP_like"/>
    <property type="match status" value="1"/>
</dbReference>
<dbReference type="InterPro" id="IPR050645">
    <property type="entry name" value="Histidine_acid_phosphatase"/>
</dbReference>
<dbReference type="GO" id="GO:0003993">
    <property type="term" value="F:acid phosphatase activity"/>
    <property type="evidence" value="ECO:0007669"/>
    <property type="project" value="UniProtKB-EC"/>
</dbReference>
<dbReference type="InterPro" id="IPR000560">
    <property type="entry name" value="His_Pase_clade-2"/>
</dbReference>
<keyword evidence="7" id="KW-0325">Glycoprotein</keyword>
<evidence type="ECO:0000256" key="2">
    <source>
        <dbReference type="ARBA" id="ARBA00005375"/>
    </source>
</evidence>
<comment type="catalytic activity">
    <reaction evidence="1">
        <text>a phosphate monoester + H2O = an alcohol + phosphate</text>
        <dbReference type="Rhea" id="RHEA:15017"/>
        <dbReference type="ChEBI" id="CHEBI:15377"/>
        <dbReference type="ChEBI" id="CHEBI:30879"/>
        <dbReference type="ChEBI" id="CHEBI:43474"/>
        <dbReference type="ChEBI" id="CHEBI:67140"/>
        <dbReference type="EC" id="3.1.3.2"/>
    </reaction>
</comment>
<dbReference type="EMBL" id="CADCXV010000656">
    <property type="protein sequence ID" value="CAB0031815.1"/>
    <property type="molecule type" value="Genomic_DNA"/>
</dbReference>
<dbReference type="InterPro" id="IPR029033">
    <property type="entry name" value="His_PPase_superfam"/>
</dbReference>
<dbReference type="EC" id="3.1.3.2" evidence="3"/>
<evidence type="ECO:0000256" key="4">
    <source>
        <dbReference type="ARBA" id="ARBA00022729"/>
    </source>
</evidence>
<organism evidence="8 9">
    <name type="scientific">Trichogramma brassicae</name>
    <dbReference type="NCBI Taxonomy" id="86971"/>
    <lineage>
        <taxon>Eukaryota</taxon>
        <taxon>Metazoa</taxon>
        <taxon>Ecdysozoa</taxon>
        <taxon>Arthropoda</taxon>
        <taxon>Hexapoda</taxon>
        <taxon>Insecta</taxon>
        <taxon>Pterygota</taxon>
        <taxon>Neoptera</taxon>
        <taxon>Endopterygota</taxon>
        <taxon>Hymenoptera</taxon>
        <taxon>Apocrita</taxon>
        <taxon>Proctotrupomorpha</taxon>
        <taxon>Chalcidoidea</taxon>
        <taxon>Trichogrammatidae</taxon>
        <taxon>Trichogramma</taxon>
    </lineage>
</organism>
<reference evidence="8 9" key="1">
    <citation type="submission" date="2020-02" db="EMBL/GenBank/DDBJ databases">
        <authorList>
            <person name="Ferguson B K."/>
        </authorList>
    </citation>
    <scope>NUCLEOTIDE SEQUENCE [LARGE SCALE GENOMIC DNA]</scope>
</reference>
<evidence type="ECO:0000256" key="7">
    <source>
        <dbReference type="ARBA" id="ARBA00023180"/>
    </source>
</evidence>
<evidence type="ECO:0000256" key="6">
    <source>
        <dbReference type="ARBA" id="ARBA00023157"/>
    </source>
</evidence>
<dbReference type="OrthoDB" id="10257284at2759"/>
<evidence type="ECO:0000256" key="5">
    <source>
        <dbReference type="ARBA" id="ARBA00022801"/>
    </source>
</evidence>
<gene>
    <name evidence="8" type="ORF">TBRA_LOCUS3777</name>
</gene>
<keyword evidence="9" id="KW-1185">Reference proteome</keyword>
<evidence type="ECO:0000256" key="1">
    <source>
        <dbReference type="ARBA" id="ARBA00000032"/>
    </source>
</evidence>
<comment type="similarity">
    <text evidence="2">Belongs to the histidine acid phosphatase family.</text>
</comment>
<name>A0A6H5I815_9HYME</name>
<evidence type="ECO:0000313" key="9">
    <source>
        <dbReference type="Proteomes" id="UP000479190"/>
    </source>
</evidence>
<dbReference type="PANTHER" id="PTHR11567:SF211">
    <property type="entry name" value="PROSTATIC ACID PHOSPHATASE"/>
    <property type="match status" value="1"/>
</dbReference>
<dbReference type="Proteomes" id="UP000479190">
    <property type="component" value="Unassembled WGS sequence"/>
</dbReference>
<dbReference type="PANTHER" id="PTHR11567">
    <property type="entry name" value="ACID PHOSPHATASE-RELATED"/>
    <property type="match status" value="1"/>
</dbReference>
<protein>
    <recommendedName>
        <fullName evidence="3">acid phosphatase</fullName>
        <ecNumber evidence="3">3.1.3.2</ecNumber>
    </recommendedName>
</protein>
<dbReference type="Pfam" id="PF00328">
    <property type="entry name" value="His_Phos_2"/>
    <property type="match status" value="1"/>
</dbReference>
<accession>A0A6H5I815</accession>
<keyword evidence="4" id="KW-0732">Signal</keyword>
<keyword evidence="6" id="KW-1015">Disulfide bond</keyword>
<dbReference type="AlphaFoldDB" id="A0A6H5I815"/>
<keyword evidence="5" id="KW-0378">Hydrolase</keyword>
<proteinExistence type="inferred from homology"/>
<dbReference type="SUPFAM" id="SSF53254">
    <property type="entry name" value="Phosphoglycerate mutase-like"/>
    <property type="match status" value="1"/>
</dbReference>
<dbReference type="Gene3D" id="3.40.50.1240">
    <property type="entry name" value="Phosphoglycerate mutase-like"/>
    <property type="match status" value="1"/>
</dbReference>
<evidence type="ECO:0000313" key="8">
    <source>
        <dbReference type="EMBL" id="CAB0031815.1"/>
    </source>
</evidence>
<sequence>MICVENPKAQFAKCSSYNGSLYAYWLCISPSFIRSVFRHGDRTPKKSEIYPLDPHKNYIKSLGYGKLTNEGKNREYQLGVSLKKRYGALLGDDYDTSNIHAISTDYDRTKMSLLLLLAGFFPPRKDQKWNQNLNWQPIPIAVSADDGKPNYWNSDLCPKYIMKKYSL</sequence>
<evidence type="ECO:0000256" key="3">
    <source>
        <dbReference type="ARBA" id="ARBA00012646"/>
    </source>
</evidence>